<protein>
    <recommendedName>
        <fullName evidence="3">Dephospho-CoA kinase</fullName>
        <ecNumber evidence="3">2.7.1.24</ecNumber>
    </recommendedName>
</protein>
<keyword evidence="4" id="KW-0418">Kinase</keyword>
<keyword evidence="4" id="KW-0808">Transferase</keyword>
<dbReference type="EMBL" id="MGFH01000157">
    <property type="protein sequence ID" value="OGM03750.1"/>
    <property type="molecule type" value="Genomic_DNA"/>
</dbReference>
<dbReference type="Gene3D" id="3.40.50.300">
    <property type="entry name" value="P-loop containing nucleotide triphosphate hydrolases"/>
    <property type="match status" value="1"/>
</dbReference>
<dbReference type="GO" id="GO:0004140">
    <property type="term" value="F:dephospho-CoA kinase activity"/>
    <property type="evidence" value="ECO:0007669"/>
    <property type="project" value="UniProtKB-UniRule"/>
</dbReference>
<organism evidence="4 5">
    <name type="scientific">Candidatus Wallbacteria bacterium GWC2_49_35</name>
    <dbReference type="NCBI Taxonomy" id="1817813"/>
    <lineage>
        <taxon>Bacteria</taxon>
        <taxon>Candidatus Walliibacteriota</taxon>
    </lineage>
</organism>
<dbReference type="EC" id="2.7.1.24" evidence="3"/>
<gene>
    <name evidence="4" type="ORF">A2008_08845</name>
</gene>
<dbReference type="CDD" id="cd02022">
    <property type="entry name" value="DPCK"/>
    <property type="match status" value="1"/>
</dbReference>
<sequence>MAGAGKSTLRDLFKSDGAFVINLDEIGHGFYSDPQSRVYKSVVEKFADRVCGLVESDSSINRKKLGELVFSDKAALDELNSIFYGEFHWYVKKLASEIEKEAVALKGKSPATGTASDLFVLDASVLFAGGLDSLMDYTVWVHASEAALIRRLVKGRNIEEKYAANIVETQSKTYEGCRERADFIVDNDGGSGGLKSEYIRILKEIQNNVKKS</sequence>
<keyword evidence="1" id="KW-0547">Nucleotide-binding</keyword>
<dbReference type="STRING" id="1817813.A2008_08845"/>
<dbReference type="PROSITE" id="PS51219">
    <property type="entry name" value="DPCK"/>
    <property type="match status" value="1"/>
</dbReference>
<dbReference type="GO" id="GO:0015937">
    <property type="term" value="P:coenzyme A biosynthetic process"/>
    <property type="evidence" value="ECO:0007669"/>
    <property type="project" value="UniProtKB-UniRule"/>
</dbReference>
<reference evidence="4 5" key="1">
    <citation type="journal article" date="2016" name="Nat. Commun.">
        <title>Thousands of microbial genomes shed light on interconnected biogeochemical processes in an aquifer system.</title>
        <authorList>
            <person name="Anantharaman K."/>
            <person name="Brown C.T."/>
            <person name="Hug L.A."/>
            <person name="Sharon I."/>
            <person name="Castelle C.J."/>
            <person name="Probst A.J."/>
            <person name="Thomas B.C."/>
            <person name="Singh A."/>
            <person name="Wilkins M.J."/>
            <person name="Karaoz U."/>
            <person name="Brodie E.L."/>
            <person name="Williams K.H."/>
            <person name="Hubbard S.S."/>
            <person name="Banfield J.F."/>
        </authorList>
    </citation>
    <scope>NUCLEOTIDE SEQUENCE [LARGE SCALE GENOMIC DNA]</scope>
</reference>
<dbReference type="PANTHER" id="PTHR10695">
    <property type="entry name" value="DEPHOSPHO-COA KINASE-RELATED"/>
    <property type="match status" value="1"/>
</dbReference>
<dbReference type="GO" id="GO:0005524">
    <property type="term" value="F:ATP binding"/>
    <property type="evidence" value="ECO:0007669"/>
    <property type="project" value="UniProtKB-KW"/>
</dbReference>
<comment type="caution">
    <text evidence="4">The sequence shown here is derived from an EMBL/GenBank/DDBJ whole genome shotgun (WGS) entry which is preliminary data.</text>
</comment>
<evidence type="ECO:0000313" key="5">
    <source>
        <dbReference type="Proteomes" id="UP000178735"/>
    </source>
</evidence>
<dbReference type="Proteomes" id="UP000178735">
    <property type="component" value="Unassembled WGS sequence"/>
</dbReference>
<dbReference type="NCBIfam" id="TIGR00152">
    <property type="entry name" value="dephospho-CoA kinase"/>
    <property type="match status" value="1"/>
</dbReference>
<name>A0A1F7WLP7_9BACT</name>
<dbReference type="Pfam" id="PF01121">
    <property type="entry name" value="CoaE"/>
    <property type="match status" value="1"/>
</dbReference>
<dbReference type="AlphaFoldDB" id="A0A1F7WLP7"/>
<dbReference type="InterPro" id="IPR027417">
    <property type="entry name" value="P-loop_NTPase"/>
</dbReference>
<dbReference type="SUPFAM" id="SSF52540">
    <property type="entry name" value="P-loop containing nucleoside triphosphate hydrolases"/>
    <property type="match status" value="1"/>
</dbReference>
<evidence type="ECO:0000256" key="1">
    <source>
        <dbReference type="ARBA" id="ARBA00022741"/>
    </source>
</evidence>
<dbReference type="GO" id="GO:0005737">
    <property type="term" value="C:cytoplasm"/>
    <property type="evidence" value="ECO:0007669"/>
    <property type="project" value="UniProtKB-UniRule"/>
</dbReference>
<accession>A0A1F7WLP7</accession>
<dbReference type="InterPro" id="IPR001977">
    <property type="entry name" value="Depp_CoAkinase"/>
</dbReference>
<evidence type="ECO:0000256" key="2">
    <source>
        <dbReference type="ARBA" id="ARBA00022840"/>
    </source>
</evidence>
<evidence type="ECO:0000313" key="4">
    <source>
        <dbReference type="EMBL" id="OGM03750.1"/>
    </source>
</evidence>
<evidence type="ECO:0000256" key="3">
    <source>
        <dbReference type="NCBIfam" id="TIGR00152"/>
    </source>
</evidence>
<proteinExistence type="predicted"/>
<dbReference type="PANTHER" id="PTHR10695:SF46">
    <property type="entry name" value="BIFUNCTIONAL COENZYME A SYNTHASE-RELATED"/>
    <property type="match status" value="1"/>
</dbReference>
<keyword evidence="2" id="KW-0067">ATP-binding</keyword>